<dbReference type="Proteomes" id="UP000030380">
    <property type="component" value="Unassembled WGS sequence"/>
</dbReference>
<dbReference type="STRING" id="505317.OA57_05020"/>
<proteinExistence type="predicted"/>
<dbReference type="AlphaFoldDB" id="A0A0A3AN32"/>
<accession>A0A0A3AN32</accession>
<sequence>MRYFKTLSRLSLAVSALALSAFSHADTLEGKSWAEIEALAKQEGQVTFSVWYLQPAWRTFVKNFENQYGVKVRIPEGTLDGNVNKLLAEKNLAPGKMDVIAISADRVNIVNNFAAAKNLSGLPHFDKLNHNLQGVELGENAVGFWGNQTGLAYDPMRIKPEELPQTWQQLEAYIQNNPKKFGYSDPNGGGTGNAFIQRAIVYTAGDYDYQQPTVDQEQVKKWQPAWQWFRDNAANMTRTSSNADSLTRLNDGELNLVAAWQDHLFSLQQQGAITKRLQFYVPEFGMLGGGNAVVVAKNSPHPAASLLFAHWLTSPETQQKLNAHFGVRPLDSESGKKDIVGFANGWAKAQVLGFTKEVVSH</sequence>
<feature type="chain" id="PRO_5001998111" evidence="1">
    <location>
        <begin position="26"/>
        <end position="361"/>
    </location>
</feature>
<gene>
    <name evidence="2" type="ORF">OA57_05020</name>
</gene>
<name>A0A0A3AN32_9PAST</name>
<dbReference type="PANTHER" id="PTHR42779">
    <property type="entry name" value="PROTEIN YNJB"/>
    <property type="match status" value="1"/>
</dbReference>
<dbReference type="RefSeq" id="WP_034614246.1">
    <property type="nucleotide sequence ID" value="NZ_JSUM01000006.1"/>
</dbReference>
<keyword evidence="3" id="KW-1185">Reference proteome</keyword>
<keyword evidence="1" id="KW-0732">Signal</keyword>
<dbReference type="OrthoDB" id="3239593at2"/>
<dbReference type="SUPFAM" id="SSF53850">
    <property type="entry name" value="Periplasmic binding protein-like II"/>
    <property type="match status" value="1"/>
</dbReference>
<dbReference type="InterPro" id="IPR006059">
    <property type="entry name" value="SBP"/>
</dbReference>
<feature type="signal peptide" evidence="1">
    <location>
        <begin position="1"/>
        <end position="25"/>
    </location>
</feature>
<evidence type="ECO:0000256" key="1">
    <source>
        <dbReference type="SAM" id="SignalP"/>
    </source>
</evidence>
<reference evidence="2 3" key="1">
    <citation type="submission" date="2014-11" db="EMBL/GenBank/DDBJ databases">
        <title>Draft genome sequence of Chelonobacter oris 1662T, associated with respiratory disease in Hermann's Tortoises.</title>
        <authorList>
            <person name="Kudirkiene E."/>
            <person name="Hansen M.J."/>
            <person name="Bojesen A.M."/>
        </authorList>
    </citation>
    <scope>NUCLEOTIDE SEQUENCE [LARGE SCALE GENOMIC DNA]</scope>
    <source>
        <strain evidence="2 3">1662</strain>
    </source>
</reference>
<dbReference type="EMBL" id="JSUM01000006">
    <property type="protein sequence ID" value="KGQ70721.1"/>
    <property type="molecule type" value="Genomic_DNA"/>
</dbReference>
<comment type="caution">
    <text evidence="2">The sequence shown here is derived from an EMBL/GenBank/DDBJ whole genome shotgun (WGS) entry which is preliminary data.</text>
</comment>
<dbReference type="Pfam" id="PF13416">
    <property type="entry name" value="SBP_bac_8"/>
    <property type="match status" value="1"/>
</dbReference>
<evidence type="ECO:0000313" key="3">
    <source>
        <dbReference type="Proteomes" id="UP000030380"/>
    </source>
</evidence>
<dbReference type="Gene3D" id="3.40.190.10">
    <property type="entry name" value="Periplasmic binding protein-like II"/>
    <property type="match status" value="2"/>
</dbReference>
<evidence type="ECO:0000313" key="2">
    <source>
        <dbReference type="EMBL" id="KGQ70721.1"/>
    </source>
</evidence>
<protein>
    <submittedName>
        <fullName evidence="2">Potassium transporter Trk</fullName>
    </submittedName>
</protein>
<dbReference type="PANTHER" id="PTHR42779:SF1">
    <property type="entry name" value="PROTEIN YNJB"/>
    <property type="match status" value="1"/>
</dbReference>
<organism evidence="2 3">
    <name type="scientific">Chelonobacter oris</name>
    <dbReference type="NCBI Taxonomy" id="505317"/>
    <lineage>
        <taxon>Bacteria</taxon>
        <taxon>Pseudomonadati</taxon>
        <taxon>Pseudomonadota</taxon>
        <taxon>Gammaproteobacteria</taxon>
        <taxon>Pasteurellales</taxon>
        <taxon>Pasteurellaceae</taxon>
        <taxon>Chelonobacter</taxon>
    </lineage>
</organism>